<evidence type="ECO:0000313" key="3">
    <source>
        <dbReference type="EMBL" id="AYJ01511.1"/>
    </source>
</evidence>
<accession>A0A660HN08</accession>
<dbReference type="KEGG" id="pzi:CWO85_03345"/>
<dbReference type="EMBL" id="CP025121">
    <property type="protein sequence ID" value="AYJ01511.1"/>
    <property type="molecule type" value="Genomic_DNA"/>
</dbReference>
<evidence type="ECO:0000313" key="2">
    <source>
        <dbReference type="EMBL" id="AYJ01156.1"/>
    </source>
</evidence>
<name>A0A660HN08_ZIZJU</name>
<proteinExistence type="predicted"/>
<evidence type="ECO:0000313" key="4">
    <source>
        <dbReference type="Proteomes" id="UP000272462"/>
    </source>
</evidence>
<reference evidence="2 4" key="1">
    <citation type="journal article" date="2018" name="BMC Genomics">
        <title>Comparative genome analysis of jujube witches'-broom Phytoplasma, an obligate pathogen that causes jujube witches'-broom disease.</title>
        <authorList>
            <person name="Wang J."/>
            <person name="Song L."/>
            <person name="Jiao Q."/>
            <person name="Yang S."/>
            <person name="Gao R."/>
            <person name="Lu X."/>
            <person name="Zhou G."/>
        </authorList>
    </citation>
    <scope>NUCLEOTIDE SEQUENCE [LARGE SCALE GENOMIC DNA]</scope>
    <source>
        <strain evidence="2">Jwb-nky</strain>
    </source>
</reference>
<gene>
    <name evidence="2" type="ORF">CWO85_01235</name>
    <name evidence="3" type="ORF">CWO85_03345</name>
</gene>
<keyword evidence="4" id="KW-1185">Reference proteome</keyword>
<dbReference type="EMBL" id="CP025121">
    <property type="protein sequence ID" value="AYJ01156.1"/>
    <property type="molecule type" value="Genomic_DNA"/>
</dbReference>
<sequence>MWLLLTPFFGMFTFMKDWFHGFTVAEILNRRLDFIATNILVTSFLIGFKPLFLLVKNILSFPIMFVIGFFKPKKAVHYYQENITKLLKKQDKMELKKQLLEQKKEKLAAKIIKLEKKIRIKKTPFQEEREEEEANE</sequence>
<protein>
    <submittedName>
        <fullName evidence="2">Uncharacterized protein</fullName>
    </submittedName>
</protein>
<organism evidence="2 4">
    <name type="scientific">Ziziphus jujuba witches'-broom phytoplasma</name>
    <dbReference type="NCBI Taxonomy" id="135727"/>
    <lineage>
        <taxon>Bacteria</taxon>
        <taxon>Bacillati</taxon>
        <taxon>Mycoplasmatota</taxon>
        <taxon>Mollicutes</taxon>
        <taxon>Acholeplasmatales</taxon>
        <taxon>Acholeplasmataceae</taxon>
        <taxon>Candidatus Phytoplasma</taxon>
        <taxon>16SrV (Elm yellows group)</taxon>
    </lineage>
</organism>
<dbReference type="KEGG" id="pzi:CWO85_01235"/>
<dbReference type="Proteomes" id="UP000272462">
    <property type="component" value="Chromosome"/>
</dbReference>
<feature type="coiled-coil region" evidence="1">
    <location>
        <begin position="83"/>
        <end position="117"/>
    </location>
</feature>
<keyword evidence="1" id="KW-0175">Coiled coil</keyword>
<dbReference type="AlphaFoldDB" id="A0A660HN08"/>
<evidence type="ECO:0000256" key="1">
    <source>
        <dbReference type="SAM" id="Coils"/>
    </source>
</evidence>